<feature type="domain" description="DUF402" evidence="2">
    <location>
        <begin position="27"/>
        <end position="173"/>
    </location>
</feature>
<proteinExistence type="predicted"/>
<organism evidence="3 4">
    <name type="scientific">Corynebacterium freneyi</name>
    <dbReference type="NCBI Taxonomy" id="134034"/>
    <lineage>
        <taxon>Bacteria</taxon>
        <taxon>Bacillati</taxon>
        <taxon>Actinomycetota</taxon>
        <taxon>Actinomycetes</taxon>
        <taxon>Mycobacteriales</taxon>
        <taxon>Corynebacteriaceae</taxon>
        <taxon>Corynebacterium</taxon>
    </lineage>
</organism>
<dbReference type="Pfam" id="PF04167">
    <property type="entry name" value="DUF402"/>
    <property type="match status" value="1"/>
</dbReference>
<evidence type="ECO:0000256" key="1">
    <source>
        <dbReference type="SAM" id="MobiDB-lite"/>
    </source>
</evidence>
<dbReference type="EMBL" id="JAGINY010000001">
    <property type="protein sequence ID" value="MBP2333023.1"/>
    <property type="molecule type" value="Genomic_DNA"/>
</dbReference>
<dbReference type="RefSeq" id="WP_209653554.1">
    <property type="nucleotide sequence ID" value="NZ_CP047357.1"/>
</dbReference>
<keyword evidence="4" id="KW-1185">Reference proteome</keyword>
<dbReference type="SUPFAM" id="SSF159234">
    <property type="entry name" value="FomD-like"/>
    <property type="match status" value="2"/>
</dbReference>
<gene>
    <name evidence="3" type="ORF">JOF33_001722</name>
</gene>
<dbReference type="InterPro" id="IPR007295">
    <property type="entry name" value="DUF402"/>
</dbReference>
<accession>A0ABS4U955</accession>
<dbReference type="Proteomes" id="UP001519305">
    <property type="component" value="Unassembled WGS sequence"/>
</dbReference>
<dbReference type="InterPro" id="IPR035930">
    <property type="entry name" value="FomD-like_sf"/>
</dbReference>
<sequence length="221" mass="23448">MSDLHVPKLETFDIGARANVDPKGFVRAVDVFEVHPHGLYMARGADHPQFGYLESWLLPSLGLRANIFHFRPGVAATSHRYLDVAEVTWSDGDASDHPTARGATADAMPDAASATVWRTRDLYLDLLVLDGAVHVDDTDELTAAIAAGIVDADAGAWAIDRAFGALAGITAHDGDVDSWLAAAGCPVTWSNDVRLAEANQPHPKRVAIGQGPDAPAVGPTR</sequence>
<evidence type="ECO:0000313" key="4">
    <source>
        <dbReference type="Proteomes" id="UP001519305"/>
    </source>
</evidence>
<comment type="caution">
    <text evidence="3">The sequence shown here is derived from an EMBL/GenBank/DDBJ whole genome shotgun (WGS) entry which is preliminary data.</text>
</comment>
<reference evidence="3 4" key="1">
    <citation type="submission" date="2021-03" db="EMBL/GenBank/DDBJ databases">
        <title>Sequencing the genomes of 1000 actinobacteria strains.</title>
        <authorList>
            <person name="Klenk H.-P."/>
        </authorList>
    </citation>
    <scope>NUCLEOTIDE SEQUENCE [LARGE SCALE GENOMIC DNA]</scope>
    <source>
        <strain evidence="3 4">DSM 44506</strain>
    </source>
</reference>
<name>A0ABS4U955_9CORY</name>
<dbReference type="Gene3D" id="2.40.380.10">
    <property type="entry name" value="FomD-like"/>
    <property type="match status" value="1"/>
</dbReference>
<feature type="region of interest" description="Disordered" evidence="1">
    <location>
        <begin position="201"/>
        <end position="221"/>
    </location>
</feature>
<evidence type="ECO:0000259" key="2">
    <source>
        <dbReference type="Pfam" id="PF04167"/>
    </source>
</evidence>
<protein>
    <submittedName>
        <fullName evidence="3">RNA-binding protein associated with RNAse of E/G family</fullName>
    </submittedName>
</protein>
<evidence type="ECO:0000313" key="3">
    <source>
        <dbReference type="EMBL" id="MBP2333023.1"/>
    </source>
</evidence>